<dbReference type="InterPro" id="IPR000719">
    <property type="entry name" value="Prot_kinase_dom"/>
</dbReference>
<reference evidence="3" key="1">
    <citation type="submission" date="2021-01" db="EMBL/GenBank/DDBJ databases">
        <title>Adiantum capillus-veneris genome.</title>
        <authorList>
            <person name="Fang Y."/>
            <person name="Liao Q."/>
        </authorList>
    </citation>
    <scope>NUCLEOTIDE SEQUENCE</scope>
    <source>
        <strain evidence="3">H3</strain>
        <tissue evidence="3">Leaf</tissue>
    </source>
</reference>
<dbReference type="GO" id="GO:0004672">
    <property type="term" value="F:protein kinase activity"/>
    <property type="evidence" value="ECO:0007669"/>
    <property type="project" value="InterPro"/>
</dbReference>
<dbReference type="InterPro" id="IPR008271">
    <property type="entry name" value="Ser/Thr_kinase_AS"/>
</dbReference>
<dbReference type="PANTHER" id="PTHR47976">
    <property type="entry name" value="G-TYPE LECTIN S-RECEPTOR-LIKE SERINE/THREONINE-PROTEIN KINASE SD2-5"/>
    <property type="match status" value="1"/>
</dbReference>
<dbReference type="InterPro" id="IPR051343">
    <property type="entry name" value="G-type_lectin_kinases/EP1-like"/>
</dbReference>
<evidence type="ECO:0000259" key="2">
    <source>
        <dbReference type="PROSITE" id="PS50011"/>
    </source>
</evidence>
<evidence type="ECO:0000313" key="3">
    <source>
        <dbReference type="EMBL" id="KAI5077780.1"/>
    </source>
</evidence>
<accession>A0A9D4V1L3</accession>
<dbReference type="PANTHER" id="PTHR47976:SF116">
    <property type="entry name" value="RECEPTOR-LIKE SERINE_THREONINE-PROTEIN KINASE"/>
    <property type="match status" value="1"/>
</dbReference>
<dbReference type="PROSITE" id="PS50011">
    <property type="entry name" value="PROTEIN_KINASE_DOM"/>
    <property type="match status" value="1"/>
</dbReference>
<dbReference type="Gene3D" id="1.10.510.10">
    <property type="entry name" value="Transferase(Phosphotransferase) domain 1"/>
    <property type="match status" value="1"/>
</dbReference>
<dbReference type="OrthoDB" id="4062651at2759"/>
<dbReference type="Pfam" id="PF00069">
    <property type="entry name" value="Pkinase"/>
    <property type="match status" value="1"/>
</dbReference>
<dbReference type="SMART" id="SM00220">
    <property type="entry name" value="S_TKc"/>
    <property type="match status" value="1"/>
</dbReference>
<dbReference type="EMBL" id="JABFUD020000007">
    <property type="protein sequence ID" value="KAI5077780.1"/>
    <property type="molecule type" value="Genomic_DNA"/>
</dbReference>
<proteinExistence type="predicted"/>
<keyword evidence="1" id="KW-0732">Signal</keyword>
<protein>
    <recommendedName>
        <fullName evidence="2">Protein kinase domain-containing protein</fullName>
    </recommendedName>
</protein>
<keyword evidence="4" id="KW-1185">Reference proteome</keyword>
<dbReference type="GO" id="GO:0005524">
    <property type="term" value="F:ATP binding"/>
    <property type="evidence" value="ECO:0007669"/>
    <property type="project" value="InterPro"/>
</dbReference>
<evidence type="ECO:0000313" key="4">
    <source>
        <dbReference type="Proteomes" id="UP000886520"/>
    </source>
</evidence>
<comment type="caution">
    <text evidence="3">The sequence shown here is derived from an EMBL/GenBank/DDBJ whole genome shotgun (WGS) entry which is preliminary data.</text>
</comment>
<evidence type="ECO:0000256" key="1">
    <source>
        <dbReference type="ARBA" id="ARBA00022729"/>
    </source>
</evidence>
<feature type="domain" description="Protein kinase" evidence="2">
    <location>
        <begin position="1"/>
        <end position="173"/>
    </location>
</feature>
<dbReference type="InterPro" id="IPR011009">
    <property type="entry name" value="Kinase-like_dom_sf"/>
</dbReference>
<gene>
    <name evidence="3" type="ORF">GOP47_0007604</name>
</gene>
<dbReference type="AlphaFoldDB" id="A0A9D4V1L3"/>
<dbReference type="Proteomes" id="UP000886520">
    <property type="component" value="Chromosome 7"/>
</dbReference>
<dbReference type="SUPFAM" id="SSF56112">
    <property type="entry name" value="Protein kinase-like (PK-like)"/>
    <property type="match status" value="1"/>
</dbReference>
<organism evidence="3 4">
    <name type="scientific">Adiantum capillus-veneris</name>
    <name type="common">Maidenhair fern</name>
    <dbReference type="NCBI Taxonomy" id="13818"/>
    <lineage>
        <taxon>Eukaryota</taxon>
        <taxon>Viridiplantae</taxon>
        <taxon>Streptophyta</taxon>
        <taxon>Embryophyta</taxon>
        <taxon>Tracheophyta</taxon>
        <taxon>Polypodiopsida</taxon>
        <taxon>Polypodiidae</taxon>
        <taxon>Polypodiales</taxon>
        <taxon>Pteridineae</taxon>
        <taxon>Pteridaceae</taxon>
        <taxon>Vittarioideae</taxon>
        <taxon>Adiantum</taxon>
    </lineage>
</organism>
<dbReference type="PROSITE" id="PS00108">
    <property type="entry name" value="PROTEIN_KINASE_ST"/>
    <property type="match status" value="1"/>
</dbReference>
<sequence length="212" mass="24072">MHQECRNCIIHCDIKPQNILLDTEFCPKISDFGLARLLAREESRVLTQARGTPGYVASEFWSLGSGPLTAKFDVYSYGVVLLEIIGGRRCFGMLDGVLEEVEVDEEDSTTWMSRWVVDRRVEDEADVEQVKVCTLVALWCVQEDPALRPTMSKVVEYLQGGAQVPDNPPRPFQRIFESHHKGRRQFPLQYYSEYSLPSSINGGVLSVTLQRD</sequence>
<name>A0A9D4V1L3_ADICA</name>